<organism evidence="2 3">
    <name type="scientific">Rhizobium soli</name>
    <dbReference type="NCBI Taxonomy" id="424798"/>
    <lineage>
        <taxon>Bacteria</taxon>
        <taxon>Pseudomonadati</taxon>
        <taxon>Pseudomonadota</taxon>
        <taxon>Alphaproteobacteria</taxon>
        <taxon>Hyphomicrobiales</taxon>
        <taxon>Rhizobiaceae</taxon>
        <taxon>Rhizobium/Agrobacterium group</taxon>
        <taxon>Rhizobium</taxon>
    </lineage>
</organism>
<name>A0A7X0JGD9_9HYPH</name>
<dbReference type="NCBIfam" id="TIGR02684">
    <property type="entry name" value="dnstrm_HI1420"/>
    <property type="match status" value="1"/>
</dbReference>
<dbReference type="EMBL" id="JACHBU010000001">
    <property type="protein sequence ID" value="MBB6507115.1"/>
    <property type="molecule type" value="Genomic_DNA"/>
</dbReference>
<dbReference type="PROSITE" id="PS50943">
    <property type="entry name" value="HTH_CROC1"/>
    <property type="match status" value="1"/>
</dbReference>
<dbReference type="AlphaFoldDB" id="A0A7X0JGD9"/>
<sequence length="103" mass="11151">MPLETRPFDISEHLNSEEDCLEFMVAAFEEGDPAFIAKCLGTVAKASNMSKLARKTGMSRAALYKALSGEGNPEFTTILKVMRALGLELMPVPAKEQATEDAA</sequence>
<keyword evidence="3" id="KW-1185">Reference proteome</keyword>
<protein>
    <submittedName>
        <fullName evidence="2">Putative addiction module antidote protein</fullName>
    </submittedName>
</protein>
<dbReference type="CDD" id="cd00093">
    <property type="entry name" value="HTH_XRE"/>
    <property type="match status" value="1"/>
</dbReference>
<reference evidence="2 3" key="1">
    <citation type="submission" date="2020-08" db="EMBL/GenBank/DDBJ databases">
        <title>The Agave Microbiome: Exploring the role of microbial communities in plant adaptations to desert environments.</title>
        <authorList>
            <person name="Partida-Martinez L.P."/>
        </authorList>
    </citation>
    <scope>NUCLEOTIDE SEQUENCE [LARGE SCALE GENOMIC DNA]</scope>
    <source>
        <strain evidence="2 3">AS3.12</strain>
    </source>
</reference>
<dbReference type="Gene3D" id="1.10.260.40">
    <property type="entry name" value="lambda repressor-like DNA-binding domains"/>
    <property type="match status" value="1"/>
</dbReference>
<dbReference type="GO" id="GO:0003677">
    <property type="term" value="F:DNA binding"/>
    <property type="evidence" value="ECO:0007669"/>
    <property type="project" value="InterPro"/>
</dbReference>
<dbReference type="PANTHER" id="PTHR40275">
    <property type="entry name" value="SSL7038 PROTEIN"/>
    <property type="match status" value="1"/>
</dbReference>
<feature type="domain" description="HTH cro/C1-type" evidence="1">
    <location>
        <begin position="49"/>
        <end position="89"/>
    </location>
</feature>
<proteinExistence type="predicted"/>
<dbReference type="InterPro" id="IPR014057">
    <property type="entry name" value="HI1420"/>
</dbReference>
<dbReference type="RefSeq" id="WP_184653569.1">
    <property type="nucleotide sequence ID" value="NZ_JACHBU010000001.1"/>
</dbReference>
<evidence type="ECO:0000313" key="2">
    <source>
        <dbReference type="EMBL" id="MBB6507115.1"/>
    </source>
</evidence>
<dbReference type="Pfam" id="PF21716">
    <property type="entry name" value="dnstrm_HI1420"/>
    <property type="match status" value="1"/>
</dbReference>
<dbReference type="Proteomes" id="UP000585437">
    <property type="component" value="Unassembled WGS sequence"/>
</dbReference>
<dbReference type="InterPro" id="IPR001387">
    <property type="entry name" value="Cro/C1-type_HTH"/>
</dbReference>
<evidence type="ECO:0000259" key="1">
    <source>
        <dbReference type="PROSITE" id="PS50943"/>
    </source>
</evidence>
<dbReference type="PANTHER" id="PTHR40275:SF1">
    <property type="entry name" value="SSL7038 PROTEIN"/>
    <property type="match status" value="1"/>
</dbReference>
<gene>
    <name evidence="2" type="ORF">F4695_000434</name>
</gene>
<dbReference type="SUPFAM" id="SSF47413">
    <property type="entry name" value="lambda repressor-like DNA-binding domains"/>
    <property type="match status" value="1"/>
</dbReference>
<accession>A0A7X0JGD9</accession>
<comment type="caution">
    <text evidence="2">The sequence shown here is derived from an EMBL/GenBank/DDBJ whole genome shotgun (WGS) entry which is preliminary data.</text>
</comment>
<dbReference type="InterPro" id="IPR010982">
    <property type="entry name" value="Lambda_DNA-bd_dom_sf"/>
</dbReference>
<evidence type="ECO:0000313" key="3">
    <source>
        <dbReference type="Proteomes" id="UP000585437"/>
    </source>
</evidence>